<accession>A0A843YXC9</accession>
<feature type="chain" id="PRO_5032550505" evidence="1">
    <location>
        <begin position="23"/>
        <end position="118"/>
    </location>
</feature>
<keyword evidence="1" id="KW-0732">Signal</keyword>
<protein>
    <submittedName>
        <fullName evidence="2">CzcE family metal-binding protein</fullName>
    </submittedName>
</protein>
<dbReference type="EMBL" id="WINI01000008">
    <property type="protein sequence ID" value="MQR02128.1"/>
    <property type="molecule type" value="Genomic_DNA"/>
</dbReference>
<name>A0A843YXC9_9BURK</name>
<feature type="signal peptide" evidence="1">
    <location>
        <begin position="1"/>
        <end position="22"/>
    </location>
</feature>
<comment type="caution">
    <text evidence="2">The sequence shown here is derived from an EMBL/GenBank/DDBJ whole genome shotgun (WGS) entry which is preliminary data.</text>
</comment>
<dbReference type="RefSeq" id="WP_153235754.1">
    <property type="nucleotide sequence ID" value="NZ_WINI01000008.1"/>
</dbReference>
<dbReference type="OrthoDB" id="8781507at2"/>
<dbReference type="AlphaFoldDB" id="A0A843YXC9"/>
<evidence type="ECO:0000313" key="3">
    <source>
        <dbReference type="Proteomes" id="UP000451565"/>
    </source>
</evidence>
<sequence length="118" mass="12249">MKSFLSTVISVTLVAVSLSSIAAQPRLDLLGEAVSAPSSARTITINPDTKYVNVVGGETIKFVVGDKTFGWAFNGPVRSFDLARVAPAGVLNRHVMAYIATNPDDLGGSDAGGMGHSK</sequence>
<evidence type="ECO:0000256" key="1">
    <source>
        <dbReference type="SAM" id="SignalP"/>
    </source>
</evidence>
<reference evidence="2 3" key="1">
    <citation type="submission" date="2019-10" db="EMBL/GenBank/DDBJ databases">
        <title>Glaciimonas soli sp. nov., a psychrophilic bacterium isolated from the forest soil of a high elevation mountain in Taiwan.</title>
        <authorList>
            <person name="Wang L.-T."/>
            <person name="Shieh W.Y."/>
        </authorList>
    </citation>
    <scope>NUCLEOTIDE SEQUENCE [LARGE SCALE GENOMIC DNA]</scope>
    <source>
        <strain evidence="2 3">GS1</strain>
    </source>
</reference>
<dbReference type="Proteomes" id="UP000451565">
    <property type="component" value="Unassembled WGS sequence"/>
</dbReference>
<keyword evidence="3" id="KW-1185">Reference proteome</keyword>
<evidence type="ECO:0000313" key="2">
    <source>
        <dbReference type="EMBL" id="MQR02128.1"/>
    </source>
</evidence>
<gene>
    <name evidence="2" type="ORF">GEV47_15740</name>
</gene>
<dbReference type="Pfam" id="PF16986">
    <property type="entry name" value="CzcE"/>
    <property type="match status" value="1"/>
</dbReference>
<proteinExistence type="predicted"/>
<dbReference type="InterPro" id="IPR031560">
    <property type="entry name" value="CzcE"/>
</dbReference>
<organism evidence="2 3">
    <name type="scientific">Glaciimonas soli</name>
    <dbReference type="NCBI Taxonomy" id="2590999"/>
    <lineage>
        <taxon>Bacteria</taxon>
        <taxon>Pseudomonadati</taxon>
        <taxon>Pseudomonadota</taxon>
        <taxon>Betaproteobacteria</taxon>
        <taxon>Burkholderiales</taxon>
        <taxon>Oxalobacteraceae</taxon>
        <taxon>Glaciimonas</taxon>
    </lineage>
</organism>
<dbReference type="InterPro" id="IPR038674">
    <property type="entry name" value="CzcE_sf"/>
</dbReference>
<dbReference type="Gene3D" id="2.60.40.2280">
    <property type="entry name" value="Heavy-metal resistance protein CzcE"/>
    <property type="match status" value="1"/>
</dbReference>